<dbReference type="AlphaFoldDB" id="X1LS02"/>
<dbReference type="EMBL" id="BARV01009887">
    <property type="protein sequence ID" value="GAI05180.1"/>
    <property type="molecule type" value="Genomic_DNA"/>
</dbReference>
<evidence type="ECO:0000256" key="5">
    <source>
        <dbReference type="ARBA" id="ARBA00023277"/>
    </source>
</evidence>
<comment type="caution">
    <text evidence="6">The sequence shown here is derived from an EMBL/GenBank/DDBJ whole genome shotgun (WGS) entry which is preliminary data.</text>
</comment>
<name>X1LS02_9ZZZZ</name>
<evidence type="ECO:0000256" key="3">
    <source>
        <dbReference type="ARBA" id="ARBA00011233"/>
    </source>
</evidence>
<sequence length="170" mass="18113">MTIPGAIDAIKELKGAMKDNVLLGAGTVLDPETARAVILAGAEFVVCPTLNLEVIEVCRRYSKIVIPGAFTPTEILTAWEAGADIVKVFPATVGGPRYLRDIRGPLPQIRLMPTGGVNLENTPDFIRAGAVAVAAGTSLVDKKAVSQREYDIITENAKRFVEAVKLARAD</sequence>
<evidence type="ECO:0000256" key="4">
    <source>
        <dbReference type="ARBA" id="ARBA00023239"/>
    </source>
</evidence>
<dbReference type="Gene3D" id="3.20.20.70">
    <property type="entry name" value="Aldolase class I"/>
    <property type="match status" value="1"/>
</dbReference>
<dbReference type="InterPro" id="IPR013785">
    <property type="entry name" value="Aldolase_TIM"/>
</dbReference>
<evidence type="ECO:0000256" key="2">
    <source>
        <dbReference type="ARBA" id="ARBA00006906"/>
    </source>
</evidence>
<accession>X1LS02</accession>
<evidence type="ECO:0000313" key="6">
    <source>
        <dbReference type="EMBL" id="GAI05180.1"/>
    </source>
</evidence>
<keyword evidence="4" id="KW-0456">Lyase</keyword>
<dbReference type="Pfam" id="PF01081">
    <property type="entry name" value="Aldolase"/>
    <property type="match status" value="1"/>
</dbReference>
<dbReference type="SUPFAM" id="SSF51569">
    <property type="entry name" value="Aldolase"/>
    <property type="match status" value="1"/>
</dbReference>
<dbReference type="GO" id="GO:0016829">
    <property type="term" value="F:lyase activity"/>
    <property type="evidence" value="ECO:0007669"/>
    <property type="project" value="UniProtKB-KW"/>
</dbReference>
<dbReference type="InterPro" id="IPR000887">
    <property type="entry name" value="Aldlse_KDPG_KHG"/>
</dbReference>
<comment type="pathway">
    <text evidence="1">Carbohydrate acid metabolism.</text>
</comment>
<organism evidence="6">
    <name type="scientific">marine sediment metagenome</name>
    <dbReference type="NCBI Taxonomy" id="412755"/>
    <lineage>
        <taxon>unclassified sequences</taxon>
        <taxon>metagenomes</taxon>
        <taxon>ecological metagenomes</taxon>
    </lineage>
</organism>
<dbReference type="CDD" id="cd00452">
    <property type="entry name" value="KDPG_aldolase"/>
    <property type="match status" value="1"/>
</dbReference>
<evidence type="ECO:0008006" key="7">
    <source>
        <dbReference type="Google" id="ProtNLM"/>
    </source>
</evidence>
<gene>
    <name evidence="6" type="ORF">S06H3_19332</name>
</gene>
<comment type="subunit">
    <text evidence="3">Homotrimer.</text>
</comment>
<keyword evidence="5" id="KW-0119">Carbohydrate metabolism</keyword>
<protein>
    <recommendedName>
        <fullName evidence="7">2-dehydro-3-deoxyphosphogluconate aldolase/4-hydroxy-2-oxoglutarate aldolase</fullName>
    </recommendedName>
</protein>
<evidence type="ECO:0000256" key="1">
    <source>
        <dbReference type="ARBA" id="ARBA00004761"/>
    </source>
</evidence>
<comment type="similarity">
    <text evidence="2">Belongs to the KHG/KDPG aldolase family.</text>
</comment>
<proteinExistence type="inferred from homology"/>
<reference evidence="6" key="1">
    <citation type="journal article" date="2014" name="Front. Microbiol.">
        <title>High frequency of phylogenetically diverse reductive dehalogenase-homologous genes in deep subseafloor sedimentary metagenomes.</title>
        <authorList>
            <person name="Kawai M."/>
            <person name="Futagami T."/>
            <person name="Toyoda A."/>
            <person name="Takaki Y."/>
            <person name="Nishi S."/>
            <person name="Hori S."/>
            <person name="Arai W."/>
            <person name="Tsubouchi T."/>
            <person name="Morono Y."/>
            <person name="Uchiyama I."/>
            <person name="Ito T."/>
            <person name="Fujiyama A."/>
            <person name="Inagaki F."/>
            <person name="Takami H."/>
        </authorList>
    </citation>
    <scope>NUCLEOTIDE SEQUENCE</scope>
    <source>
        <strain evidence="6">Expedition CK06-06</strain>
    </source>
</reference>
<dbReference type="PANTHER" id="PTHR30246">
    <property type="entry name" value="2-KETO-3-DEOXY-6-PHOSPHOGLUCONATE ALDOLASE"/>
    <property type="match status" value="1"/>
</dbReference>
<dbReference type="NCBIfam" id="TIGR01182">
    <property type="entry name" value="eda"/>
    <property type="match status" value="1"/>
</dbReference>
<dbReference type="PANTHER" id="PTHR30246:SF1">
    <property type="entry name" value="2-DEHYDRO-3-DEOXY-6-PHOSPHOGALACTONATE ALDOLASE-RELATED"/>
    <property type="match status" value="1"/>
</dbReference>